<keyword evidence="2" id="KW-0812">Transmembrane</keyword>
<dbReference type="Proteomes" id="UP000606974">
    <property type="component" value="Unassembled WGS sequence"/>
</dbReference>
<dbReference type="AlphaFoldDB" id="A0A8H7AGR0"/>
<evidence type="ECO:0000256" key="1">
    <source>
        <dbReference type="ARBA" id="ARBA00004370"/>
    </source>
</evidence>
<dbReference type="GO" id="GO:0000139">
    <property type="term" value="C:Golgi membrane"/>
    <property type="evidence" value="ECO:0007669"/>
    <property type="project" value="UniProtKB-SubCell"/>
</dbReference>
<keyword evidence="5" id="KW-0333">Golgi apparatus</keyword>
<dbReference type="PANTHER" id="PTHR10984:SF81">
    <property type="entry name" value="ER-DERIVED VESICLES PROTEIN ERV41"/>
    <property type="match status" value="1"/>
</dbReference>
<dbReference type="PANTHER" id="PTHR10984">
    <property type="entry name" value="ENDOPLASMIC RETICULUM-GOLGI INTERMEDIATE COMPARTMENT PROTEIN"/>
    <property type="match status" value="1"/>
</dbReference>
<keyword evidence="5" id="KW-0256">Endoplasmic reticulum</keyword>
<keyword evidence="5" id="KW-0813">Transport</keyword>
<evidence type="ECO:0000256" key="3">
    <source>
        <dbReference type="ARBA" id="ARBA00022989"/>
    </source>
</evidence>
<keyword evidence="4" id="KW-0472">Membrane</keyword>
<dbReference type="InterPro" id="IPR012936">
    <property type="entry name" value="Erv_C"/>
</dbReference>
<evidence type="ECO:0000256" key="6">
    <source>
        <dbReference type="SAM" id="MobiDB-lite"/>
    </source>
</evidence>
<dbReference type="InterPro" id="IPR045888">
    <property type="entry name" value="Erv"/>
</dbReference>
<dbReference type="GO" id="GO:0033116">
    <property type="term" value="C:endoplasmic reticulum-Golgi intermediate compartment membrane"/>
    <property type="evidence" value="ECO:0007669"/>
    <property type="project" value="UniProtKB-SubCell"/>
</dbReference>
<comment type="subcellular location">
    <subcellularLocation>
        <location evidence="5">Endoplasmic reticulum membrane</location>
        <topology evidence="5">Multi-pass membrane protein</topology>
    </subcellularLocation>
    <subcellularLocation>
        <location evidence="5">Endoplasmic reticulum-Golgi intermediate compartment membrane</location>
        <topology evidence="5">Multi-pass membrane protein</topology>
    </subcellularLocation>
    <subcellularLocation>
        <location evidence="5">Golgi apparatus membrane</location>
        <topology evidence="5">Multi-pass membrane protein</topology>
    </subcellularLocation>
    <subcellularLocation>
        <location evidence="1">Membrane</location>
    </subcellularLocation>
</comment>
<dbReference type="GO" id="GO:0006888">
    <property type="term" value="P:endoplasmic reticulum to Golgi vesicle-mediated transport"/>
    <property type="evidence" value="ECO:0007669"/>
    <property type="project" value="UniProtKB-UniRule"/>
</dbReference>
<comment type="function">
    <text evidence="5">Plays a role in transport between endoplasmic reticulum and Golgi.</text>
</comment>
<keyword evidence="5" id="KW-0931">ER-Golgi transport</keyword>
<dbReference type="EMBL" id="JAACFV010000067">
    <property type="protein sequence ID" value="KAF7507572.1"/>
    <property type="molecule type" value="Genomic_DNA"/>
</dbReference>
<evidence type="ECO:0000256" key="4">
    <source>
        <dbReference type="ARBA" id="ARBA00023136"/>
    </source>
</evidence>
<comment type="caution">
    <text evidence="9">The sequence shown here is derived from an EMBL/GenBank/DDBJ whole genome shotgun (WGS) entry which is preliminary data.</text>
</comment>
<feature type="domain" description="Endoplasmic reticulum vesicle transporter C-terminal" evidence="7">
    <location>
        <begin position="188"/>
        <end position="284"/>
    </location>
</feature>
<dbReference type="GO" id="GO:0006890">
    <property type="term" value="P:retrograde vesicle-mediated transport, Golgi to endoplasmic reticulum"/>
    <property type="evidence" value="ECO:0007669"/>
    <property type="project" value="TreeGrafter"/>
</dbReference>
<dbReference type="OrthoDB" id="5541786at2759"/>
<sequence length="609" mass="68382">MAHMNGFAKHGLDDDSFSEKSALSGLRTFDAFPKTKPSYTSASRRGGQWTLLVLVICSVLTFSELRAWWIGVETQHFSVERGVSHELQMNLDIVVAMQCKDLHVNVQDAAGDRILAGDLLTKHETSWQLWTDKISKKRRRDHQAYQLLHEENAERMQAEEEDQHVGHVLGHMREGGKKFPKTPKLRKGEHADSCRIFGSLEGNKVQGDFHITARGHGYMEWGYQQHLDHTTFNFSHYVNELSFGPHYPSLLNPLDKTISTTPSHFHKFQYYLSIVPTIFTKRRVSTKSGSLDPAAIPQPPTLDLVPVKDKDGKEVLHVLNQLSRADSKTLFTNQYAATSQSREVPDNTVPGIFFKYDIEPILLIVAEQRSSFLALVISVWQHYKSTFETYGALISPFVLLKAVIYEFPSLLMEKEFNGVEYVLKGIRLREVPSPFCSITEEDRTEVTTCPHLTEVALDAGALSPDVMEGTETPTWKVTEDSQGGLPPPHAPKKNVYGECILRRSRVPEPLPPMSTNSTGQNLEEVAVLTSGEDGHSERCNISCTEGSPVPEDKSSAQLRQSQVKRTRQDSARSTVPAKRTKIDDDQSLATVNMDGDIIKEQDSEIQINS</sequence>
<dbReference type="GO" id="GO:0030134">
    <property type="term" value="C:COPII-coated ER to Golgi transport vesicle"/>
    <property type="evidence" value="ECO:0007669"/>
    <property type="project" value="TreeGrafter"/>
</dbReference>
<proteinExistence type="inferred from homology"/>
<feature type="region of interest" description="Disordered" evidence="6">
    <location>
        <begin position="530"/>
        <end position="588"/>
    </location>
</feature>
<evidence type="ECO:0000259" key="7">
    <source>
        <dbReference type="Pfam" id="PF07970"/>
    </source>
</evidence>
<dbReference type="GO" id="GO:0005789">
    <property type="term" value="C:endoplasmic reticulum membrane"/>
    <property type="evidence" value="ECO:0007669"/>
    <property type="project" value="UniProtKB-SubCell"/>
</dbReference>
<evidence type="ECO:0000256" key="5">
    <source>
        <dbReference type="RuleBase" id="RU369013"/>
    </source>
</evidence>
<evidence type="ECO:0000313" key="10">
    <source>
        <dbReference type="Proteomes" id="UP000606974"/>
    </source>
</evidence>
<evidence type="ECO:0000256" key="2">
    <source>
        <dbReference type="ARBA" id="ARBA00022692"/>
    </source>
</evidence>
<dbReference type="Pfam" id="PF13850">
    <property type="entry name" value="ERGIC_N"/>
    <property type="match status" value="1"/>
</dbReference>
<keyword evidence="3" id="KW-1133">Transmembrane helix</keyword>
<name>A0A8H7AGR0_9EURO</name>
<comment type="similarity">
    <text evidence="5">Belongs to the ERGIC family.</text>
</comment>
<protein>
    <recommendedName>
        <fullName evidence="5">Endoplasmic reticulum-Golgi intermediate compartment protein</fullName>
    </recommendedName>
</protein>
<feature type="domain" description="Endoplasmic reticulum vesicle transporter C-terminal" evidence="7">
    <location>
        <begin position="321"/>
        <end position="380"/>
    </location>
</feature>
<evidence type="ECO:0000313" key="9">
    <source>
        <dbReference type="EMBL" id="KAF7507572.1"/>
    </source>
</evidence>
<keyword evidence="10" id="KW-1185">Reference proteome</keyword>
<reference evidence="9" key="1">
    <citation type="submission" date="2020-02" db="EMBL/GenBank/DDBJ databases">
        <authorList>
            <person name="Palmer J.M."/>
        </authorList>
    </citation>
    <scope>NUCLEOTIDE SEQUENCE</scope>
    <source>
        <strain evidence="9">EPUS1.4</strain>
        <tissue evidence="9">Thallus</tissue>
    </source>
</reference>
<organism evidence="9 10">
    <name type="scientific">Endocarpon pusillum</name>
    <dbReference type="NCBI Taxonomy" id="364733"/>
    <lineage>
        <taxon>Eukaryota</taxon>
        <taxon>Fungi</taxon>
        <taxon>Dikarya</taxon>
        <taxon>Ascomycota</taxon>
        <taxon>Pezizomycotina</taxon>
        <taxon>Eurotiomycetes</taxon>
        <taxon>Chaetothyriomycetidae</taxon>
        <taxon>Verrucariales</taxon>
        <taxon>Verrucariaceae</taxon>
        <taxon>Endocarpon</taxon>
    </lineage>
</organism>
<accession>A0A8H7AGR0</accession>
<gene>
    <name evidence="9" type="ORF">GJ744_010363</name>
</gene>
<evidence type="ECO:0000259" key="8">
    <source>
        <dbReference type="Pfam" id="PF13850"/>
    </source>
</evidence>
<dbReference type="InterPro" id="IPR039542">
    <property type="entry name" value="Erv_N"/>
</dbReference>
<feature type="domain" description="Endoplasmic reticulum vesicle transporter N-terminal" evidence="8">
    <location>
        <begin position="26"/>
        <end position="114"/>
    </location>
</feature>
<dbReference type="Pfam" id="PF07970">
    <property type="entry name" value="COPIIcoated_ERV"/>
    <property type="match status" value="2"/>
</dbReference>